<dbReference type="Proteomes" id="UP000612456">
    <property type="component" value="Unassembled WGS sequence"/>
</dbReference>
<evidence type="ECO:0000313" key="2">
    <source>
        <dbReference type="Proteomes" id="UP000612456"/>
    </source>
</evidence>
<keyword evidence="2" id="KW-1185">Reference proteome</keyword>
<gene>
    <name evidence="1" type="ORF">GCM10010911_11200</name>
</gene>
<reference evidence="1" key="2">
    <citation type="submission" date="2020-09" db="EMBL/GenBank/DDBJ databases">
        <authorList>
            <person name="Sun Q."/>
            <person name="Zhou Y."/>
        </authorList>
    </citation>
    <scope>NUCLEOTIDE SEQUENCE</scope>
    <source>
        <strain evidence="1">CGMCC 1.15178</strain>
    </source>
</reference>
<accession>A0A916YR17</accession>
<proteinExistence type="predicted"/>
<reference evidence="1" key="1">
    <citation type="journal article" date="2014" name="Int. J. Syst. Evol. Microbiol.">
        <title>Complete genome sequence of Corynebacterium casei LMG S-19264T (=DSM 44701T), isolated from a smear-ripened cheese.</title>
        <authorList>
            <consortium name="US DOE Joint Genome Institute (JGI-PGF)"/>
            <person name="Walter F."/>
            <person name="Albersmeier A."/>
            <person name="Kalinowski J."/>
            <person name="Ruckert C."/>
        </authorList>
    </citation>
    <scope>NUCLEOTIDE SEQUENCE</scope>
    <source>
        <strain evidence="1">CGMCC 1.15178</strain>
    </source>
</reference>
<dbReference type="AlphaFoldDB" id="A0A916YR17"/>
<organism evidence="1 2">
    <name type="scientific">Paenibacillus nasutitermitis</name>
    <dbReference type="NCBI Taxonomy" id="1652958"/>
    <lineage>
        <taxon>Bacteria</taxon>
        <taxon>Bacillati</taxon>
        <taxon>Bacillota</taxon>
        <taxon>Bacilli</taxon>
        <taxon>Bacillales</taxon>
        <taxon>Paenibacillaceae</taxon>
        <taxon>Paenibacillus</taxon>
    </lineage>
</organism>
<name>A0A916YR17_9BACL</name>
<dbReference type="EMBL" id="BMHP01000001">
    <property type="protein sequence ID" value="GGD55278.1"/>
    <property type="molecule type" value="Genomic_DNA"/>
</dbReference>
<evidence type="ECO:0008006" key="3">
    <source>
        <dbReference type="Google" id="ProtNLM"/>
    </source>
</evidence>
<sequence>MVGFVSSIDLDNRNLTVDISEWEKRHTRGPDINDYGVELQVQLTPSVNIHKENGDSASASDLRVGQKVELKPAHTKSSKEPPKEIIILTIRQEEALERLGLFARGKGSIHVTILGDESSAPLNQKIMDQFLNEAGSGLQGGVSSMMYQPEYIVDLKKIYGIQRFPTILLFDQEKLLLQTEDVGEAIRYITAKNKS</sequence>
<protein>
    <recommendedName>
        <fullName evidence="3">Thioredoxin domain-containing protein</fullName>
    </recommendedName>
</protein>
<comment type="caution">
    <text evidence="1">The sequence shown here is derived from an EMBL/GenBank/DDBJ whole genome shotgun (WGS) entry which is preliminary data.</text>
</comment>
<evidence type="ECO:0000313" key="1">
    <source>
        <dbReference type="EMBL" id="GGD55278.1"/>
    </source>
</evidence>